<dbReference type="RefSeq" id="WP_118223143.1">
    <property type="nucleotide sequence ID" value="NZ_JADNIJ010000012.1"/>
</dbReference>
<dbReference type="EMBL" id="QSKV01000013">
    <property type="protein sequence ID" value="RHE89606.1"/>
    <property type="molecule type" value="Genomic_DNA"/>
</dbReference>
<feature type="domain" description="DUF4469" evidence="1">
    <location>
        <begin position="18"/>
        <end position="93"/>
    </location>
</feature>
<sequence length="124" mass="13629">MTILGTELSPLSDSVPVITEVYDLLSGKHDGTITPWAPIIVSGSRLDMYARNTVRLCLVSATDVRRVIEVGHIYKYSCNKVILALPELEPGGYVPAFKILQEDGSTLLQVLSVLWNVPDIGIKY</sequence>
<proteinExistence type="predicted"/>
<dbReference type="Proteomes" id="UP000285650">
    <property type="component" value="Unassembled WGS sequence"/>
</dbReference>
<comment type="caution">
    <text evidence="2">The sequence shown here is derived from an EMBL/GenBank/DDBJ whole genome shotgun (WGS) entry which is preliminary data.</text>
</comment>
<reference evidence="2 3" key="1">
    <citation type="submission" date="2018-08" db="EMBL/GenBank/DDBJ databases">
        <title>A genome reference for cultivated species of the human gut microbiota.</title>
        <authorList>
            <person name="Zou Y."/>
            <person name="Xue W."/>
            <person name="Luo G."/>
        </authorList>
    </citation>
    <scope>NUCLEOTIDE SEQUENCE [LARGE SCALE GENOMIC DNA]</scope>
    <source>
        <strain evidence="2 3">AM27-17</strain>
    </source>
</reference>
<protein>
    <submittedName>
        <fullName evidence="2">DUF4469 domain-containing protein</fullName>
    </submittedName>
</protein>
<name>A0A414L4K9_9BACE</name>
<accession>A0A414L4K9</accession>
<evidence type="ECO:0000313" key="3">
    <source>
        <dbReference type="Proteomes" id="UP000285650"/>
    </source>
</evidence>
<dbReference type="InterPro" id="IPR027824">
    <property type="entry name" value="DUF4469"/>
</dbReference>
<evidence type="ECO:0000313" key="2">
    <source>
        <dbReference type="EMBL" id="RHE89606.1"/>
    </source>
</evidence>
<dbReference type="Pfam" id="PF14734">
    <property type="entry name" value="DUF4469"/>
    <property type="match status" value="1"/>
</dbReference>
<dbReference type="AlphaFoldDB" id="A0A414L4K9"/>
<dbReference type="Gene3D" id="2.70.50.70">
    <property type="match status" value="1"/>
</dbReference>
<gene>
    <name evidence="2" type="ORF">DW712_18015</name>
</gene>
<organism evidence="2 3">
    <name type="scientific">Bacteroides intestinalis</name>
    <dbReference type="NCBI Taxonomy" id="329854"/>
    <lineage>
        <taxon>Bacteria</taxon>
        <taxon>Pseudomonadati</taxon>
        <taxon>Bacteroidota</taxon>
        <taxon>Bacteroidia</taxon>
        <taxon>Bacteroidales</taxon>
        <taxon>Bacteroidaceae</taxon>
        <taxon>Bacteroides</taxon>
    </lineage>
</organism>
<evidence type="ECO:0000259" key="1">
    <source>
        <dbReference type="Pfam" id="PF14734"/>
    </source>
</evidence>